<sequence length="148" mass="16618">MSGGINPTTPQLKAVKSLMDAYLTLDVKNVKPFVSKDFKFQTFPKIDQHPVEARDAHFERYGALFSSLRKIEITYHEVIEAPGRVIFHATADIVTADGTELDYDTLAILDLVEEDGGLKISKFRDFSDPEKRHRLHGWAAETLAKGEA</sequence>
<dbReference type="Proteomes" id="UP000736335">
    <property type="component" value="Unassembled WGS sequence"/>
</dbReference>
<comment type="caution">
    <text evidence="2">The sequence shown here is derived from an EMBL/GenBank/DDBJ whole genome shotgun (WGS) entry which is preliminary data.</text>
</comment>
<name>A0A9P6H478_9AGAM</name>
<dbReference type="AlphaFoldDB" id="A0A9P6H478"/>
<evidence type="ECO:0000313" key="3">
    <source>
        <dbReference type="Proteomes" id="UP000736335"/>
    </source>
</evidence>
<evidence type="ECO:0000259" key="1">
    <source>
        <dbReference type="Pfam" id="PF12680"/>
    </source>
</evidence>
<dbReference type="EMBL" id="WIUZ02000020">
    <property type="protein sequence ID" value="KAF9779168.1"/>
    <property type="molecule type" value="Genomic_DNA"/>
</dbReference>
<proteinExistence type="predicted"/>
<gene>
    <name evidence="2" type="ORF">BJ322DRAFT_1113525</name>
</gene>
<dbReference type="InterPro" id="IPR032710">
    <property type="entry name" value="NTF2-like_dom_sf"/>
</dbReference>
<dbReference type="Gene3D" id="3.10.450.50">
    <property type="match status" value="1"/>
</dbReference>
<dbReference type="Pfam" id="PF12680">
    <property type="entry name" value="SnoaL_2"/>
    <property type="match status" value="1"/>
</dbReference>
<protein>
    <recommendedName>
        <fullName evidence="1">SnoaL-like domain-containing protein</fullName>
    </recommendedName>
</protein>
<dbReference type="SUPFAM" id="SSF54427">
    <property type="entry name" value="NTF2-like"/>
    <property type="match status" value="1"/>
</dbReference>
<dbReference type="InterPro" id="IPR037401">
    <property type="entry name" value="SnoaL-like"/>
</dbReference>
<reference evidence="2" key="2">
    <citation type="submission" date="2020-11" db="EMBL/GenBank/DDBJ databases">
        <authorList>
            <consortium name="DOE Joint Genome Institute"/>
            <person name="Kuo A."/>
            <person name="Miyauchi S."/>
            <person name="Kiss E."/>
            <person name="Drula E."/>
            <person name="Kohler A."/>
            <person name="Sanchez-Garcia M."/>
            <person name="Andreopoulos B."/>
            <person name="Barry K.W."/>
            <person name="Bonito G."/>
            <person name="Buee M."/>
            <person name="Carver A."/>
            <person name="Chen C."/>
            <person name="Cichocki N."/>
            <person name="Clum A."/>
            <person name="Culley D."/>
            <person name="Crous P.W."/>
            <person name="Fauchery L."/>
            <person name="Girlanda M."/>
            <person name="Hayes R."/>
            <person name="Keri Z."/>
            <person name="Labutti K."/>
            <person name="Lipzen A."/>
            <person name="Lombard V."/>
            <person name="Magnuson J."/>
            <person name="Maillard F."/>
            <person name="Morin E."/>
            <person name="Murat C."/>
            <person name="Nolan M."/>
            <person name="Ohm R."/>
            <person name="Pangilinan J."/>
            <person name="Pereira M."/>
            <person name="Perotto S."/>
            <person name="Peter M."/>
            <person name="Riley R."/>
            <person name="Sitrit Y."/>
            <person name="Stielow B."/>
            <person name="Szollosi G."/>
            <person name="Zifcakova L."/>
            <person name="Stursova M."/>
            <person name="Spatafora J.W."/>
            <person name="Tedersoo L."/>
            <person name="Vaario L.-M."/>
            <person name="Yamada A."/>
            <person name="Yan M."/>
            <person name="Wang P."/>
            <person name="Xu J."/>
            <person name="Bruns T."/>
            <person name="Baldrian P."/>
            <person name="Vilgalys R."/>
            <person name="Henrissat B."/>
            <person name="Grigoriev I.V."/>
            <person name="Hibbett D."/>
            <person name="Nagy L.G."/>
            <person name="Martin F.M."/>
        </authorList>
    </citation>
    <scope>NUCLEOTIDE SEQUENCE</scope>
    <source>
        <strain evidence="2">UH-Tt-Lm1</strain>
    </source>
</reference>
<reference evidence="2" key="1">
    <citation type="journal article" date="2020" name="Nat. Commun.">
        <title>Large-scale genome sequencing of mycorrhizal fungi provides insights into the early evolution of symbiotic traits.</title>
        <authorList>
            <person name="Miyauchi S."/>
            <person name="Kiss E."/>
            <person name="Kuo A."/>
            <person name="Drula E."/>
            <person name="Kohler A."/>
            <person name="Sanchez-Garcia M."/>
            <person name="Morin E."/>
            <person name="Andreopoulos B."/>
            <person name="Barry K.W."/>
            <person name="Bonito G."/>
            <person name="Buee M."/>
            <person name="Carver A."/>
            <person name="Chen C."/>
            <person name="Cichocki N."/>
            <person name="Clum A."/>
            <person name="Culley D."/>
            <person name="Crous P.W."/>
            <person name="Fauchery L."/>
            <person name="Girlanda M."/>
            <person name="Hayes R.D."/>
            <person name="Keri Z."/>
            <person name="LaButti K."/>
            <person name="Lipzen A."/>
            <person name="Lombard V."/>
            <person name="Magnuson J."/>
            <person name="Maillard F."/>
            <person name="Murat C."/>
            <person name="Nolan M."/>
            <person name="Ohm R.A."/>
            <person name="Pangilinan J."/>
            <person name="Pereira M.F."/>
            <person name="Perotto S."/>
            <person name="Peter M."/>
            <person name="Pfister S."/>
            <person name="Riley R."/>
            <person name="Sitrit Y."/>
            <person name="Stielow J.B."/>
            <person name="Szollosi G."/>
            <person name="Zifcakova L."/>
            <person name="Stursova M."/>
            <person name="Spatafora J.W."/>
            <person name="Tedersoo L."/>
            <person name="Vaario L.M."/>
            <person name="Yamada A."/>
            <person name="Yan M."/>
            <person name="Wang P."/>
            <person name="Xu J."/>
            <person name="Bruns T."/>
            <person name="Baldrian P."/>
            <person name="Vilgalys R."/>
            <person name="Dunand C."/>
            <person name="Henrissat B."/>
            <person name="Grigoriev I.V."/>
            <person name="Hibbett D."/>
            <person name="Nagy L.G."/>
            <person name="Martin F.M."/>
        </authorList>
    </citation>
    <scope>NUCLEOTIDE SEQUENCE</scope>
    <source>
        <strain evidence="2">UH-Tt-Lm1</strain>
    </source>
</reference>
<feature type="domain" description="SnoaL-like" evidence="1">
    <location>
        <begin position="16"/>
        <end position="116"/>
    </location>
</feature>
<organism evidence="2 3">
    <name type="scientific">Thelephora terrestris</name>
    <dbReference type="NCBI Taxonomy" id="56493"/>
    <lineage>
        <taxon>Eukaryota</taxon>
        <taxon>Fungi</taxon>
        <taxon>Dikarya</taxon>
        <taxon>Basidiomycota</taxon>
        <taxon>Agaricomycotina</taxon>
        <taxon>Agaricomycetes</taxon>
        <taxon>Thelephorales</taxon>
        <taxon>Thelephoraceae</taxon>
        <taxon>Thelephora</taxon>
    </lineage>
</organism>
<dbReference type="OrthoDB" id="3758478at2759"/>
<evidence type="ECO:0000313" key="2">
    <source>
        <dbReference type="EMBL" id="KAF9779168.1"/>
    </source>
</evidence>
<keyword evidence="3" id="KW-1185">Reference proteome</keyword>
<accession>A0A9P6H478</accession>